<comment type="caution">
    <text evidence="2">The sequence shown here is derived from an EMBL/GenBank/DDBJ whole genome shotgun (WGS) entry which is preliminary data.</text>
</comment>
<feature type="transmembrane region" description="Helical" evidence="1">
    <location>
        <begin position="314"/>
        <end position="331"/>
    </location>
</feature>
<evidence type="ECO:0008006" key="4">
    <source>
        <dbReference type="Google" id="ProtNLM"/>
    </source>
</evidence>
<feature type="transmembrane region" description="Helical" evidence="1">
    <location>
        <begin position="174"/>
        <end position="203"/>
    </location>
</feature>
<organism evidence="2 3">
    <name type="scientific">Candidatus Roizmanbacteria bacterium GW2011_GWB1_40_7</name>
    <dbReference type="NCBI Taxonomy" id="1618482"/>
    <lineage>
        <taxon>Bacteria</taxon>
        <taxon>Candidatus Roizmaniibacteriota</taxon>
    </lineage>
</organism>
<keyword evidence="1" id="KW-0472">Membrane</keyword>
<dbReference type="AlphaFoldDB" id="A0A0G0T5B4"/>
<evidence type="ECO:0000256" key="1">
    <source>
        <dbReference type="SAM" id="Phobius"/>
    </source>
</evidence>
<feature type="transmembrane region" description="Helical" evidence="1">
    <location>
        <begin position="338"/>
        <end position="361"/>
    </location>
</feature>
<dbReference type="EMBL" id="LBZM01000010">
    <property type="protein sequence ID" value="KKR72174.1"/>
    <property type="molecule type" value="Genomic_DNA"/>
</dbReference>
<feature type="transmembrane region" description="Helical" evidence="1">
    <location>
        <begin position="148"/>
        <end position="168"/>
    </location>
</feature>
<feature type="transmembrane region" description="Helical" evidence="1">
    <location>
        <begin position="94"/>
        <end position="117"/>
    </location>
</feature>
<keyword evidence="1" id="KW-0812">Transmembrane</keyword>
<feature type="transmembrane region" description="Helical" evidence="1">
    <location>
        <begin position="367"/>
        <end position="384"/>
    </location>
</feature>
<feature type="transmembrane region" description="Helical" evidence="1">
    <location>
        <begin position="396"/>
        <end position="418"/>
    </location>
</feature>
<name>A0A0G0T5B4_9BACT</name>
<evidence type="ECO:0000313" key="3">
    <source>
        <dbReference type="Proteomes" id="UP000034664"/>
    </source>
</evidence>
<feature type="transmembrane region" description="Helical" evidence="1">
    <location>
        <begin position="215"/>
        <end position="233"/>
    </location>
</feature>
<feature type="transmembrane region" description="Helical" evidence="1">
    <location>
        <begin position="6"/>
        <end position="24"/>
    </location>
</feature>
<accession>A0A0G0T5B4</accession>
<sequence length="584" mass="67054">MVHRPILYRPFVLAAVLFITSLFLRTVLLDRIPTGIIHDNMIFVLNAKSFFYTGSDVSGTWNPLSFSPIPDEPAQAELPYILMAPIIGPLQSSLFAAHIFHAVVNSIFVVIVFLIALKLIGKWQAFIIGLVACFNPWSIFFGRAAFEASLALFFYMLGLYVLLVTTGWKKMWVIIPLACGFYTYMAYKITFVPYVLAICFFTWQHIDRRKYTKQYIAILTVCVVIFFSFILNAKKQNTSDRLGEVSIFSTGEVENQVNLERRLAVKNPVVSIVSNKVSVGIKKSIAKYVGAFSPEYLFVDTEKTVRFHIFNHGYFYYTDALFFILGCYYLFLYKRKLWIFLTGMLLLGPLPSVVSNVGISYAMRSSLYIPFFYMFIGMGIWYAINIFKKKKYFTLGLTGIVGMYAILIANFFYTYFFIQPVYASEGMTFSARILSQYASLVNQKNRPVTVVLNAPRVIFKDFIYYSDSYNRETAGQIREAFVNNQFVFQNIAFTTCDTVQTIEENTTYIFDPGEKCPILKDALPTISIAQLFDSGTVYAIYQDTMCNQHNLKPYISNLKLRDFAVEKLSEKDFCETFIVDFQRQ</sequence>
<reference evidence="2 3" key="1">
    <citation type="journal article" date="2015" name="Nature">
        <title>rRNA introns, odd ribosomes, and small enigmatic genomes across a large radiation of phyla.</title>
        <authorList>
            <person name="Brown C.T."/>
            <person name="Hug L.A."/>
            <person name="Thomas B.C."/>
            <person name="Sharon I."/>
            <person name="Castelle C.J."/>
            <person name="Singh A."/>
            <person name="Wilkins M.J."/>
            <person name="Williams K.H."/>
            <person name="Banfield J.F."/>
        </authorList>
    </citation>
    <scope>NUCLEOTIDE SEQUENCE [LARGE SCALE GENOMIC DNA]</scope>
</reference>
<dbReference type="Proteomes" id="UP000034664">
    <property type="component" value="Unassembled WGS sequence"/>
</dbReference>
<proteinExistence type="predicted"/>
<gene>
    <name evidence="2" type="ORF">UU14_C0010G0008</name>
</gene>
<feature type="transmembrane region" description="Helical" evidence="1">
    <location>
        <begin position="123"/>
        <end position="141"/>
    </location>
</feature>
<keyword evidence="1" id="KW-1133">Transmembrane helix</keyword>
<evidence type="ECO:0000313" key="2">
    <source>
        <dbReference type="EMBL" id="KKR72174.1"/>
    </source>
</evidence>
<protein>
    <recommendedName>
        <fullName evidence="4">Glycosyltransferase RgtA/B/C/D-like domain-containing protein</fullName>
    </recommendedName>
</protein>